<reference evidence="1 2" key="1">
    <citation type="submission" date="2011-08" db="EMBL/GenBank/DDBJ databases">
        <title>The Genome Sequence of Johnsonella ignava ATCC 51276.</title>
        <authorList>
            <consortium name="The Broad Institute Genome Sequencing Platform"/>
            <person name="Earl A."/>
            <person name="Ward D."/>
            <person name="Feldgarden M."/>
            <person name="Gevers D."/>
            <person name="Izard J."/>
            <person name="Blanton J.M."/>
            <person name="Baranova O.V."/>
            <person name="Dewhirst F.E."/>
            <person name="Young S.K."/>
            <person name="Zeng Q."/>
            <person name="Gargeya S."/>
            <person name="Fitzgerald M."/>
            <person name="Haas B."/>
            <person name="Abouelleil A."/>
            <person name="Alvarado L."/>
            <person name="Arachchi H.M."/>
            <person name="Berlin A."/>
            <person name="Brown A."/>
            <person name="Chapman S.B."/>
            <person name="Chen Z."/>
            <person name="Dunbar C."/>
            <person name="Freedman E."/>
            <person name="Gearin G."/>
            <person name="Gellesch M."/>
            <person name="Goldberg J."/>
            <person name="Griggs A."/>
            <person name="Gujja S."/>
            <person name="Heiman D."/>
            <person name="Howarth C."/>
            <person name="Larson L."/>
            <person name="Lui A."/>
            <person name="MacDonald P.J.P."/>
            <person name="Montmayeur A."/>
            <person name="Murphy C."/>
            <person name="Neiman D."/>
            <person name="Pearson M."/>
            <person name="Priest M."/>
            <person name="Roberts A."/>
            <person name="Saif S."/>
            <person name="Shea T."/>
            <person name="Shenoy N."/>
            <person name="Sisk P."/>
            <person name="Stolte C."/>
            <person name="Sykes S."/>
            <person name="Wortman J."/>
            <person name="Nusbaum C."/>
            <person name="Birren B."/>
        </authorList>
    </citation>
    <scope>NUCLEOTIDE SEQUENCE [LARGE SCALE GENOMIC DNA]</scope>
    <source>
        <strain evidence="1 2">ATCC 51276</strain>
    </source>
</reference>
<evidence type="ECO:0000313" key="2">
    <source>
        <dbReference type="Proteomes" id="UP000003011"/>
    </source>
</evidence>
<dbReference type="STRING" id="679200.HMPREF9333_01028"/>
<dbReference type="Proteomes" id="UP000003011">
    <property type="component" value="Unassembled WGS sequence"/>
</dbReference>
<sequence length="264" mass="31271">MFDINKIKYQIPRLKLLRYYLPPAEWNSYREEDILPYDSFAEKVDETARKRISTTDVADRDIDNYNLDSINLYARELSEVSDGYIYIFGMQVVNYRDREYKEKLVKSSFRGLTSEEIGKVMYETDEYKIFRIKVEDVKNTLDKSYINYEIINASLRDEDVLEGFAIRDKVIYLLYNDFSANEKGDKNLYVFSIDSDTGLSKEIYKKKNFFSEQSDPEIFCTDRHIFIYEYSNDYEKTCITRIDRDASNPVLVIDENGEIGMKPL</sequence>
<evidence type="ECO:0000313" key="1">
    <source>
        <dbReference type="EMBL" id="EHI55813.1"/>
    </source>
</evidence>
<dbReference type="PATRIC" id="fig|679200.3.peg.1083"/>
<protein>
    <submittedName>
        <fullName evidence="1">Uncharacterized protein</fullName>
    </submittedName>
</protein>
<dbReference type="RefSeq" id="WP_005540397.1">
    <property type="nucleotide sequence ID" value="NZ_JH378831.1"/>
</dbReference>
<comment type="caution">
    <text evidence="1">The sequence shown here is derived from an EMBL/GenBank/DDBJ whole genome shotgun (WGS) entry which is preliminary data.</text>
</comment>
<organism evidence="1 2">
    <name type="scientific">Johnsonella ignava ATCC 51276</name>
    <dbReference type="NCBI Taxonomy" id="679200"/>
    <lineage>
        <taxon>Bacteria</taxon>
        <taxon>Bacillati</taxon>
        <taxon>Bacillota</taxon>
        <taxon>Clostridia</taxon>
        <taxon>Lachnospirales</taxon>
        <taxon>Lachnospiraceae</taxon>
        <taxon>Johnsonella</taxon>
    </lineage>
</organism>
<dbReference type="eggNOG" id="ENOG5033TMH">
    <property type="taxonomic scope" value="Bacteria"/>
</dbReference>
<dbReference type="HOGENOM" id="CLU_1052831_0_0_9"/>
<gene>
    <name evidence="1" type="ORF">HMPREF9333_01028</name>
</gene>
<keyword evidence="2" id="KW-1185">Reference proteome</keyword>
<name>G5GHI8_9FIRM</name>
<proteinExistence type="predicted"/>
<dbReference type="EMBL" id="ACZL01000016">
    <property type="protein sequence ID" value="EHI55813.1"/>
    <property type="molecule type" value="Genomic_DNA"/>
</dbReference>
<dbReference type="AlphaFoldDB" id="G5GHI8"/>
<accession>G5GHI8</accession>